<dbReference type="InterPro" id="IPR029016">
    <property type="entry name" value="GAF-like_dom_sf"/>
</dbReference>
<dbReference type="InterPro" id="IPR003018">
    <property type="entry name" value="GAF"/>
</dbReference>
<keyword evidence="5" id="KW-1185">Reference proteome</keyword>
<dbReference type="Pfam" id="PF13185">
    <property type="entry name" value="GAF_2"/>
    <property type="match status" value="1"/>
</dbReference>
<dbReference type="NCBIfam" id="TIGR00229">
    <property type="entry name" value="sensory_box"/>
    <property type="match status" value="1"/>
</dbReference>
<gene>
    <name evidence="4" type="ORF">KK060_16765</name>
</gene>
<dbReference type="PANTHER" id="PTHR44757:SF2">
    <property type="entry name" value="BIOFILM ARCHITECTURE MAINTENANCE PROTEIN MBAA"/>
    <property type="match status" value="1"/>
</dbReference>
<dbReference type="RefSeq" id="WP_254154907.1">
    <property type="nucleotide sequence ID" value="NZ_JAHESD010000043.1"/>
</dbReference>
<dbReference type="InterPro" id="IPR000700">
    <property type="entry name" value="PAS-assoc_C"/>
</dbReference>
<dbReference type="Gene3D" id="3.30.450.40">
    <property type="match status" value="1"/>
</dbReference>
<feature type="transmembrane region" description="Helical" evidence="2">
    <location>
        <begin position="184"/>
        <end position="205"/>
    </location>
</feature>
<accession>A0ABS5VV68</accession>
<dbReference type="InterPro" id="IPR013656">
    <property type="entry name" value="PAS_4"/>
</dbReference>
<dbReference type="EMBL" id="JAHESD010000043">
    <property type="protein sequence ID" value="MBT1704948.1"/>
    <property type="molecule type" value="Genomic_DNA"/>
</dbReference>
<dbReference type="Gene3D" id="3.30.450.20">
    <property type="entry name" value="PAS domain"/>
    <property type="match status" value="1"/>
</dbReference>
<evidence type="ECO:0000313" key="4">
    <source>
        <dbReference type="EMBL" id="MBT1704948.1"/>
    </source>
</evidence>
<dbReference type="Proteomes" id="UP000772618">
    <property type="component" value="Unassembled WGS sequence"/>
</dbReference>
<dbReference type="SMART" id="SM00065">
    <property type="entry name" value="GAF"/>
    <property type="match status" value="1"/>
</dbReference>
<keyword evidence="1" id="KW-0175">Coiled coil</keyword>
<dbReference type="SUPFAM" id="SSF55785">
    <property type="entry name" value="PYP-like sensor domain (PAS domain)"/>
    <property type="match status" value="1"/>
</dbReference>
<feature type="domain" description="PAC" evidence="3">
    <location>
        <begin position="585"/>
        <end position="637"/>
    </location>
</feature>
<feature type="coiled-coil region" evidence="1">
    <location>
        <begin position="441"/>
        <end position="520"/>
    </location>
</feature>
<dbReference type="InterPro" id="IPR000014">
    <property type="entry name" value="PAS"/>
</dbReference>
<dbReference type="InterPro" id="IPR035965">
    <property type="entry name" value="PAS-like_dom_sf"/>
</dbReference>
<dbReference type="SUPFAM" id="SSF55781">
    <property type="entry name" value="GAF domain-like"/>
    <property type="match status" value="1"/>
</dbReference>
<keyword evidence="2" id="KW-0812">Transmembrane</keyword>
<keyword evidence="2" id="KW-1133">Transmembrane helix</keyword>
<protein>
    <submittedName>
        <fullName evidence="4">PAS domain-containing protein</fullName>
    </submittedName>
</protein>
<keyword evidence="2" id="KW-0472">Membrane</keyword>
<name>A0ABS5VV68_9BACT</name>
<sequence length="661" mass="75883">MKLSKSLRYSLFFAAIGIVTSSVIIYVQQRIKNTYEANLPFVALGDHIKSRATTAYLKFEELIEGDKSVVYKEHVQDQLIASRDLLQHAYDGKETVLGKFTKSDDEETRALLKESAIDFENLLIATNTRWEKKQQLIGNDSLLKIKDEADEKYEMLYSKSQADIDRLAHHISNNTNADRRNLSILSWTSFLLLITGFGFLCFIIYRLQFKSDAVMEQNAAQLSEESNRVSKLSDFIEAVSAGNYNIELKADDENDNLTSMLIKMRDKLRSNAEDDRKRNWTTTGLAQIGELLRANTSSSSELYDNIIRFVVKYTKSNQGGLFILNNENENDQFLELVACYAFERKKYLTRKVTIGDGLVGQCYLEGERIYLLEVPQEYVSITSGLGGSNPNALLIVPMKVNDRIYGVIELASFNKYAEYEIELVEKLAESIASTISNVRINETTRILLEKTQQQSEEMKSQEEEIRQNMEELEATQEEMRRKQTVLERELEQSREQGQILRDQERQLMESQDTLQAIVDNLPRAIYWKDKELRYVGCNKVFAALAGVKSYRDVIGKTDYEMAWGATGDAYRKDDLEVMNTRKPKLDEEHMLTDSNGAESWLRTSKIPVINEQGEVVAVLGMVEDVTEQKRKDADLYKRLHQSEDAQKELQALKELLQTRKI</sequence>
<dbReference type="PROSITE" id="PS50113">
    <property type="entry name" value="PAC"/>
    <property type="match status" value="1"/>
</dbReference>
<dbReference type="Pfam" id="PF08448">
    <property type="entry name" value="PAS_4"/>
    <property type="match status" value="1"/>
</dbReference>
<evidence type="ECO:0000256" key="2">
    <source>
        <dbReference type="SAM" id="Phobius"/>
    </source>
</evidence>
<dbReference type="PANTHER" id="PTHR44757">
    <property type="entry name" value="DIGUANYLATE CYCLASE DGCP"/>
    <property type="match status" value="1"/>
</dbReference>
<evidence type="ECO:0000259" key="3">
    <source>
        <dbReference type="PROSITE" id="PS50113"/>
    </source>
</evidence>
<reference evidence="4 5" key="1">
    <citation type="submission" date="2021-05" db="EMBL/GenBank/DDBJ databases">
        <title>A Polyphasic approach of four new species of the genus Ohtaekwangia: Ohtaekwangia histidinii sp. nov., Ohtaekwangia cretensis sp. nov., Ohtaekwangia indiensis sp. nov., Ohtaekwangia reichenbachii sp. nov. from diverse environment.</title>
        <authorList>
            <person name="Octaviana S."/>
        </authorList>
    </citation>
    <scope>NUCLEOTIDE SEQUENCE [LARGE SCALE GENOMIC DNA]</scope>
    <source>
        <strain evidence="4 5">PWU20</strain>
    </source>
</reference>
<proteinExistence type="predicted"/>
<dbReference type="InterPro" id="IPR052155">
    <property type="entry name" value="Biofilm_reg_signaling"/>
</dbReference>
<comment type="caution">
    <text evidence="4">The sequence shown here is derived from an EMBL/GenBank/DDBJ whole genome shotgun (WGS) entry which is preliminary data.</text>
</comment>
<feature type="transmembrane region" description="Helical" evidence="2">
    <location>
        <begin position="6"/>
        <end position="27"/>
    </location>
</feature>
<evidence type="ECO:0000256" key="1">
    <source>
        <dbReference type="SAM" id="Coils"/>
    </source>
</evidence>
<organism evidence="4 5">
    <name type="scientific">Chryseosolibacter indicus</name>
    <dbReference type="NCBI Taxonomy" id="2782351"/>
    <lineage>
        <taxon>Bacteria</taxon>
        <taxon>Pseudomonadati</taxon>
        <taxon>Bacteroidota</taxon>
        <taxon>Cytophagia</taxon>
        <taxon>Cytophagales</taxon>
        <taxon>Chryseotaleaceae</taxon>
        <taxon>Chryseosolibacter</taxon>
    </lineage>
</organism>
<evidence type="ECO:0000313" key="5">
    <source>
        <dbReference type="Proteomes" id="UP000772618"/>
    </source>
</evidence>